<dbReference type="EMBL" id="LLXL01003053">
    <property type="protein sequence ID" value="PKK59429.1"/>
    <property type="molecule type" value="Genomic_DNA"/>
</dbReference>
<feature type="compositionally biased region" description="Polar residues" evidence="2">
    <location>
        <begin position="154"/>
        <end position="164"/>
    </location>
</feature>
<evidence type="ECO:0000313" key="4">
    <source>
        <dbReference type="Proteomes" id="UP000233469"/>
    </source>
</evidence>
<dbReference type="VEuPathDB" id="FungiDB:RhiirA1_411064"/>
<accession>A0A2N1MCX6</accession>
<feature type="region of interest" description="Disordered" evidence="2">
    <location>
        <begin position="149"/>
        <end position="171"/>
    </location>
</feature>
<dbReference type="VEuPathDB" id="FungiDB:FUN_021078"/>
<evidence type="ECO:0000256" key="2">
    <source>
        <dbReference type="SAM" id="MobiDB-lite"/>
    </source>
</evidence>
<feature type="coiled-coil region" evidence="1">
    <location>
        <begin position="189"/>
        <end position="216"/>
    </location>
</feature>
<reference evidence="3 4" key="1">
    <citation type="submission" date="2016-04" db="EMBL/GenBank/DDBJ databases">
        <title>Genome analyses suggest a sexual origin of heterokaryosis in a supposedly ancient asexual fungus.</title>
        <authorList>
            <person name="Ropars J."/>
            <person name="Sedzielewska K."/>
            <person name="Noel J."/>
            <person name="Charron P."/>
            <person name="Farinelli L."/>
            <person name="Marton T."/>
            <person name="Kruger M."/>
            <person name="Pelin A."/>
            <person name="Brachmann A."/>
            <person name="Corradi N."/>
        </authorList>
    </citation>
    <scope>NUCLEOTIDE SEQUENCE [LARGE SCALE GENOMIC DNA]</scope>
    <source>
        <strain evidence="3 4">C2</strain>
    </source>
</reference>
<reference evidence="3 4" key="2">
    <citation type="submission" date="2017-10" db="EMBL/GenBank/DDBJ databases">
        <title>Extensive intraspecific genome diversity in a model arbuscular mycorrhizal fungus.</title>
        <authorList>
            <person name="Chen E.C.H."/>
            <person name="Morin E."/>
            <person name="Baudet D."/>
            <person name="Noel J."/>
            <person name="Ndikumana S."/>
            <person name="Charron P."/>
            <person name="St-Onge C."/>
            <person name="Giorgi J."/>
            <person name="Grigoriev I.V."/>
            <person name="Roux C."/>
            <person name="Martin F.M."/>
            <person name="Corradi N."/>
        </authorList>
    </citation>
    <scope>NUCLEOTIDE SEQUENCE [LARGE SCALE GENOMIC DNA]</scope>
    <source>
        <strain evidence="3 4">C2</strain>
    </source>
</reference>
<dbReference type="VEuPathDB" id="FungiDB:RhiirFUN_000032"/>
<gene>
    <name evidence="3" type="ORF">RhiirC2_821067</name>
</gene>
<keyword evidence="1" id="KW-0175">Coiled coil</keyword>
<proteinExistence type="predicted"/>
<dbReference type="AlphaFoldDB" id="A0A2N1MCX6"/>
<sequence>MSNEKPIACHGCGKDNHSVYFSGNIHSLSAEEIEAWLKSIEAPPFVHVNKSIDHGINNVRYGVVHCNTYEDTCVFFHKMKLKKYFGPSETVMKFSEAREFRSKKLIEYREINPQSSTITSTFSSTSSISSSTSSTLIASSASMISTSSIPMTTLKPSSDQSKNDTPIPVTDLTQIPSKKQKLEIDCLECAKLNNQIDSLKSKVISLQDELVTAQKKIIAYQDLIVESQKK</sequence>
<evidence type="ECO:0000313" key="3">
    <source>
        <dbReference type="EMBL" id="PKK59429.1"/>
    </source>
</evidence>
<dbReference type="Proteomes" id="UP000233469">
    <property type="component" value="Unassembled WGS sequence"/>
</dbReference>
<comment type="caution">
    <text evidence="3">The sequence shown here is derived from an EMBL/GenBank/DDBJ whole genome shotgun (WGS) entry which is preliminary data.</text>
</comment>
<protein>
    <submittedName>
        <fullName evidence="3">Uncharacterized protein</fullName>
    </submittedName>
</protein>
<name>A0A2N1MCX6_9GLOM</name>
<evidence type="ECO:0000256" key="1">
    <source>
        <dbReference type="SAM" id="Coils"/>
    </source>
</evidence>
<organism evidence="3 4">
    <name type="scientific">Rhizophagus irregularis</name>
    <dbReference type="NCBI Taxonomy" id="588596"/>
    <lineage>
        <taxon>Eukaryota</taxon>
        <taxon>Fungi</taxon>
        <taxon>Fungi incertae sedis</taxon>
        <taxon>Mucoromycota</taxon>
        <taxon>Glomeromycotina</taxon>
        <taxon>Glomeromycetes</taxon>
        <taxon>Glomerales</taxon>
        <taxon>Glomeraceae</taxon>
        <taxon>Rhizophagus</taxon>
    </lineage>
</organism>